<name>A0A094YY39_9PROT</name>
<comment type="caution">
    <text evidence="1">The sequence shown here is derived from an EMBL/GenBank/DDBJ whole genome shotgun (WGS) entry which is preliminary data.</text>
</comment>
<dbReference type="AlphaFoldDB" id="A0A094YY39"/>
<keyword evidence="2" id="KW-1185">Reference proteome</keyword>
<reference evidence="1 2" key="1">
    <citation type="submission" date="2014-06" db="EMBL/GenBank/DDBJ databases">
        <title>Functional and comparative genomic analyses of the Drosophila gut microbiota identify candidate symbiosis factors.</title>
        <authorList>
            <person name="Newell P.D."/>
            <person name="Chaston J.M."/>
            <person name="Douglas A.E."/>
        </authorList>
    </citation>
    <scope>NUCLEOTIDE SEQUENCE [LARGE SCALE GENOMIC DNA]</scope>
    <source>
        <strain evidence="1 2">DmCS_006</strain>
    </source>
</reference>
<sequence length="130" mass="14845">MRRAYHKRDNADDIPDLHLDASLQSWNPQCGTTETQKDVISQAATGSGKFNIHFGSDYRKTKAANRITSCKNGFSWKKSLSLDHFLNFPLSSDAVFLMEEKENRGNSAPPHIHTVAWHERCCLHYHLFQA</sequence>
<evidence type="ECO:0000313" key="1">
    <source>
        <dbReference type="EMBL" id="KGB26277.1"/>
    </source>
</evidence>
<accession>A0A094YY39</accession>
<gene>
    <name evidence="1" type="ORF">AtDm6_0269</name>
</gene>
<dbReference type="EMBL" id="JOKM01000012">
    <property type="protein sequence ID" value="KGB26277.1"/>
    <property type="molecule type" value="Genomic_DNA"/>
</dbReference>
<evidence type="ECO:0000313" key="2">
    <source>
        <dbReference type="Proteomes" id="UP000029448"/>
    </source>
</evidence>
<proteinExistence type="predicted"/>
<organism evidence="1 2">
    <name type="scientific">Acetobacter tropicalis</name>
    <dbReference type="NCBI Taxonomy" id="104102"/>
    <lineage>
        <taxon>Bacteria</taxon>
        <taxon>Pseudomonadati</taxon>
        <taxon>Pseudomonadota</taxon>
        <taxon>Alphaproteobacteria</taxon>
        <taxon>Acetobacterales</taxon>
        <taxon>Acetobacteraceae</taxon>
        <taxon>Acetobacter</taxon>
    </lineage>
</organism>
<dbReference type="Proteomes" id="UP000029448">
    <property type="component" value="Unassembled WGS sequence"/>
</dbReference>
<protein>
    <submittedName>
        <fullName evidence="1">Uncharacterized protein</fullName>
    </submittedName>
</protein>